<gene>
    <name evidence="2" type="ORF">H4W31_004333</name>
</gene>
<dbReference type="AlphaFoldDB" id="A0A927MCR7"/>
<protein>
    <submittedName>
        <fullName evidence="2">Raffinose/stachyose/melibiose transport system substrate-binding protein</fullName>
    </submittedName>
</protein>
<keyword evidence="1" id="KW-0732">Signal</keyword>
<evidence type="ECO:0000256" key="1">
    <source>
        <dbReference type="SAM" id="SignalP"/>
    </source>
</evidence>
<sequence>MMGPTTRRRKLLVGVLALATAISAGCGRGGDGAEESGGAETLTWWHNANAEPGLGFWKTVADEYHAKNPNVTVEVVPMQNEQFQTRIPVALQSQEPPDVFQSWGGGQLADQVSSGRIKDISEAIEPWIGELGPAAQGWQVDGKQYAVPYSLGVVGFWYNKDLFSQAGISAPPATWEELLGAIGKLKAANLTPITIGGKDRWPDAFYWGYLAVRGCSQQVLKDSVTNYKFDDPCWIQAGQKTRELIDAKPFQKGFLATSAQQGATSSAGLLANGKAAMELQGHWNPGVMRGLTPDRKGLGDKLGWFPFPAVSGGAGDPKAALGGGDGFACSYKAPDSCADFLKYIASVDVQKRWAALNTGLPVTKGSESAVTDPTLKSLLDFRAGASHVQLYFDIAVLTSVGQALNEAIANQFAGKATPEQVIEALNTAAKNR</sequence>
<dbReference type="InterPro" id="IPR006059">
    <property type="entry name" value="SBP"/>
</dbReference>
<organism evidence="2 3">
    <name type="scientific">Plantactinospora soyae</name>
    <dbReference type="NCBI Taxonomy" id="1544732"/>
    <lineage>
        <taxon>Bacteria</taxon>
        <taxon>Bacillati</taxon>
        <taxon>Actinomycetota</taxon>
        <taxon>Actinomycetes</taxon>
        <taxon>Micromonosporales</taxon>
        <taxon>Micromonosporaceae</taxon>
        <taxon>Plantactinospora</taxon>
    </lineage>
</organism>
<dbReference type="PANTHER" id="PTHR43649">
    <property type="entry name" value="ARABINOSE-BINDING PROTEIN-RELATED"/>
    <property type="match status" value="1"/>
</dbReference>
<dbReference type="RefSeq" id="WP_225945627.1">
    <property type="nucleotide sequence ID" value="NZ_JADBEB010000001.1"/>
</dbReference>
<dbReference type="Pfam" id="PF01547">
    <property type="entry name" value="SBP_bac_1"/>
    <property type="match status" value="1"/>
</dbReference>
<feature type="chain" id="PRO_5039172980" evidence="1">
    <location>
        <begin position="27"/>
        <end position="432"/>
    </location>
</feature>
<accession>A0A927MCR7</accession>
<keyword evidence="3" id="KW-1185">Reference proteome</keyword>
<evidence type="ECO:0000313" key="3">
    <source>
        <dbReference type="Proteomes" id="UP000649753"/>
    </source>
</evidence>
<dbReference type="PANTHER" id="PTHR43649:SF14">
    <property type="entry name" value="BLR3389 PROTEIN"/>
    <property type="match status" value="1"/>
</dbReference>
<dbReference type="Gene3D" id="3.40.190.10">
    <property type="entry name" value="Periplasmic binding protein-like II"/>
    <property type="match status" value="2"/>
</dbReference>
<dbReference type="SUPFAM" id="SSF53850">
    <property type="entry name" value="Periplasmic binding protein-like II"/>
    <property type="match status" value="1"/>
</dbReference>
<dbReference type="InterPro" id="IPR050490">
    <property type="entry name" value="Bact_solute-bd_prot1"/>
</dbReference>
<feature type="signal peptide" evidence="1">
    <location>
        <begin position="1"/>
        <end position="26"/>
    </location>
</feature>
<comment type="caution">
    <text evidence="2">The sequence shown here is derived from an EMBL/GenBank/DDBJ whole genome shotgun (WGS) entry which is preliminary data.</text>
</comment>
<dbReference type="PROSITE" id="PS51257">
    <property type="entry name" value="PROKAR_LIPOPROTEIN"/>
    <property type="match status" value="1"/>
</dbReference>
<evidence type="ECO:0000313" key="2">
    <source>
        <dbReference type="EMBL" id="MBE1488695.1"/>
    </source>
</evidence>
<dbReference type="EMBL" id="JADBEB010000001">
    <property type="protein sequence ID" value="MBE1488695.1"/>
    <property type="molecule type" value="Genomic_DNA"/>
</dbReference>
<reference evidence="2" key="1">
    <citation type="submission" date="2020-10" db="EMBL/GenBank/DDBJ databases">
        <title>Sequencing the genomes of 1000 actinobacteria strains.</title>
        <authorList>
            <person name="Klenk H.-P."/>
        </authorList>
    </citation>
    <scope>NUCLEOTIDE SEQUENCE</scope>
    <source>
        <strain evidence="2">DSM 46832</strain>
    </source>
</reference>
<proteinExistence type="predicted"/>
<dbReference type="Proteomes" id="UP000649753">
    <property type="component" value="Unassembled WGS sequence"/>
</dbReference>
<name>A0A927MCR7_9ACTN</name>